<proteinExistence type="inferred from homology"/>
<keyword evidence="4" id="KW-0238">DNA-binding</keyword>
<dbReference type="PROSITE" id="PS50949">
    <property type="entry name" value="HTH_GNTR"/>
    <property type="match status" value="1"/>
</dbReference>
<dbReference type="InterPro" id="IPR004839">
    <property type="entry name" value="Aminotransferase_I/II_large"/>
</dbReference>
<reference evidence="8" key="1">
    <citation type="submission" date="2018-07" db="EMBL/GenBank/DDBJ databases">
        <authorList>
            <person name="Blom J."/>
        </authorList>
    </citation>
    <scope>NUCLEOTIDE SEQUENCE [LARGE SCALE GENOMIC DNA]</scope>
    <source>
        <strain evidence="8">CCOS 864</strain>
    </source>
</reference>
<dbReference type="InterPro" id="IPR015424">
    <property type="entry name" value="PyrdxlP-dep_Trfase"/>
</dbReference>
<sequence>MRTGKAAIALDLPLPPALAQGKQQGAYAALRDAILDKRLPAGTRLPSTRTLAERWQLSRGTLELVFERLRDEGYVSRVAGSGTRVCAVVPDLFIAAGSGPPLALALAQQPLSEPAASSLTGVQVGVPFVARLADPALFPVKAWSQALGKALASAPTALLSSPDPAGLPALRERIANYLRSYRGIRCNAQDLIVTSGIRQCIDLVARSVICPGDKACVEDPGYRTARSLFERAGAQVVAVPVTAEGIDDQLLERHLDARLACVTPAHQSPLGVTLSVSRRLMLLDWANRADAWIVEDDYDSEFNYNNAPLPALKALDQSDRVIYCGSFNKTLFAGLRVGFMLVPASLREPLLATLQGTGGAVGVTEQLGLAEYMANGSFVRYLRQARQAYQQRRDLLLECLAEQAPGCFAVTGQQAGLHFVLWLPEGTDEQDFCQRAGSQGLQLQPIGNFCQQVQLPPAVMIGFTALTAAQLRFAGRKLAALLREVS</sequence>
<dbReference type="InterPro" id="IPR000524">
    <property type="entry name" value="Tscrpt_reg_HTH_GntR"/>
</dbReference>
<dbReference type="SUPFAM" id="SSF53383">
    <property type="entry name" value="PLP-dependent transferases"/>
    <property type="match status" value="1"/>
</dbReference>
<keyword evidence="2" id="KW-0663">Pyridoxal phosphate</keyword>
<protein>
    <submittedName>
        <fullName evidence="7">Putative rhizopine catabolism regulatory protein</fullName>
    </submittedName>
</protein>
<dbReference type="Proteomes" id="UP000255177">
    <property type="component" value="Unassembled WGS sequence"/>
</dbReference>
<evidence type="ECO:0000313" key="8">
    <source>
        <dbReference type="Proteomes" id="UP000255177"/>
    </source>
</evidence>
<name>A0A380T2E2_9PSED</name>
<dbReference type="RefSeq" id="WP_115087231.1">
    <property type="nucleotide sequence ID" value="NZ_CBCSFG010000015.1"/>
</dbReference>
<dbReference type="Gene3D" id="3.40.640.10">
    <property type="entry name" value="Type I PLP-dependent aspartate aminotransferase-like (Major domain)"/>
    <property type="match status" value="1"/>
</dbReference>
<keyword evidence="5" id="KW-0804">Transcription</keyword>
<dbReference type="InterPro" id="IPR036390">
    <property type="entry name" value="WH_DNA-bd_sf"/>
</dbReference>
<dbReference type="CDD" id="cd00609">
    <property type="entry name" value="AAT_like"/>
    <property type="match status" value="1"/>
</dbReference>
<evidence type="ECO:0000256" key="3">
    <source>
        <dbReference type="ARBA" id="ARBA00023015"/>
    </source>
</evidence>
<dbReference type="Pfam" id="PF00392">
    <property type="entry name" value="GntR"/>
    <property type="match status" value="1"/>
</dbReference>
<dbReference type="InterPro" id="IPR051446">
    <property type="entry name" value="HTH_trans_reg/aminotransferase"/>
</dbReference>
<organism evidence="7 8">
    <name type="scientific">Pseudomonas wadenswilerensis</name>
    <dbReference type="NCBI Taxonomy" id="1785161"/>
    <lineage>
        <taxon>Bacteria</taxon>
        <taxon>Pseudomonadati</taxon>
        <taxon>Pseudomonadota</taxon>
        <taxon>Gammaproteobacteria</taxon>
        <taxon>Pseudomonadales</taxon>
        <taxon>Pseudomonadaceae</taxon>
        <taxon>Pseudomonas</taxon>
    </lineage>
</organism>
<evidence type="ECO:0000259" key="6">
    <source>
        <dbReference type="PROSITE" id="PS50949"/>
    </source>
</evidence>
<evidence type="ECO:0000256" key="5">
    <source>
        <dbReference type="ARBA" id="ARBA00023163"/>
    </source>
</evidence>
<dbReference type="GO" id="GO:0003677">
    <property type="term" value="F:DNA binding"/>
    <property type="evidence" value="ECO:0007669"/>
    <property type="project" value="UniProtKB-KW"/>
</dbReference>
<feature type="domain" description="HTH gntR-type" evidence="6">
    <location>
        <begin position="20"/>
        <end position="88"/>
    </location>
</feature>
<dbReference type="EMBL" id="UIDD01000008">
    <property type="protein sequence ID" value="SUQ63688.1"/>
    <property type="molecule type" value="Genomic_DNA"/>
</dbReference>
<keyword evidence="3" id="KW-0805">Transcription regulation</keyword>
<evidence type="ECO:0000256" key="1">
    <source>
        <dbReference type="ARBA" id="ARBA00005384"/>
    </source>
</evidence>
<dbReference type="SUPFAM" id="SSF46785">
    <property type="entry name" value="Winged helix' DNA-binding domain"/>
    <property type="match status" value="1"/>
</dbReference>
<dbReference type="CDD" id="cd07377">
    <property type="entry name" value="WHTH_GntR"/>
    <property type="match status" value="1"/>
</dbReference>
<dbReference type="PANTHER" id="PTHR46577:SF1">
    <property type="entry name" value="HTH-TYPE TRANSCRIPTIONAL REGULATORY PROTEIN GABR"/>
    <property type="match status" value="1"/>
</dbReference>
<accession>A0A380T2E2</accession>
<dbReference type="PANTHER" id="PTHR46577">
    <property type="entry name" value="HTH-TYPE TRANSCRIPTIONAL REGULATORY PROTEIN GABR"/>
    <property type="match status" value="1"/>
</dbReference>
<dbReference type="SMART" id="SM00345">
    <property type="entry name" value="HTH_GNTR"/>
    <property type="match status" value="1"/>
</dbReference>
<dbReference type="AlphaFoldDB" id="A0A380T2E2"/>
<dbReference type="GO" id="GO:0030170">
    <property type="term" value="F:pyridoxal phosphate binding"/>
    <property type="evidence" value="ECO:0007669"/>
    <property type="project" value="InterPro"/>
</dbReference>
<evidence type="ECO:0000256" key="4">
    <source>
        <dbReference type="ARBA" id="ARBA00023125"/>
    </source>
</evidence>
<evidence type="ECO:0000313" key="7">
    <source>
        <dbReference type="EMBL" id="SUQ63688.1"/>
    </source>
</evidence>
<dbReference type="InterPro" id="IPR036388">
    <property type="entry name" value="WH-like_DNA-bd_sf"/>
</dbReference>
<comment type="similarity">
    <text evidence="1">In the C-terminal section; belongs to the class-I pyridoxal-phosphate-dependent aminotransferase family.</text>
</comment>
<dbReference type="GO" id="GO:0003700">
    <property type="term" value="F:DNA-binding transcription factor activity"/>
    <property type="evidence" value="ECO:0007669"/>
    <property type="project" value="InterPro"/>
</dbReference>
<dbReference type="Pfam" id="PF00155">
    <property type="entry name" value="Aminotran_1_2"/>
    <property type="match status" value="1"/>
</dbReference>
<dbReference type="Gene3D" id="1.10.10.10">
    <property type="entry name" value="Winged helix-like DNA-binding domain superfamily/Winged helix DNA-binding domain"/>
    <property type="match status" value="1"/>
</dbReference>
<gene>
    <name evidence="7" type="primary">mocR1</name>
    <name evidence="7" type="ORF">CCOS864_03141</name>
</gene>
<evidence type="ECO:0000256" key="2">
    <source>
        <dbReference type="ARBA" id="ARBA00022898"/>
    </source>
</evidence>
<dbReference type="InterPro" id="IPR015421">
    <property type="entry name" value="PyrdxlP-dep_Trfase_major"/>
</dbReference>
<keyword evidence="8" id="KW-1185">Reference proteome</keyword>